<dbReference type="Proteomes" id="UP000595349">
    <property type="component" value="Chromosome"/>
</dbReference>
<dbReference type="RefSeq" id="WP_200085939.1">
    <property type="nucleotide sequence ID" value="NZ_CP054706.1"/>
</dbReference>
<comment type="catalytic activity">
    <reaction evidence="5">
        <text>isochorismate + H2O = (2S,3S)-2,3-dihydroxy-2,3-dihydrobenzoate + pyruvate</text>
        <dbReference type="Rhea" id="RHEA:11112"/>
        <dbReference type="ChEBI" id="CHEBI:15361"/>
        <dbReference type="ChEBI" id="CHEBI:15377"/>
        <dbReference type="ChEBI" id="CHEBI:29780"/>
        <dbReference type="ChEBI" id="CHEBI:58764"/>
        <dbReference type="EC" id="3.3.2.1"/>
    </reaction>
</comment>
<dbReference type="Gene3D" id="1.10.1200.10">
    <property type="entry name" value="ACP-like"/>
    <property type="match status" value="1"/>
</dbReference>
<sequence length="303" mass="34437">MGIPSISSYPMPLESDLPRNRVNWTFEPKRAILLVHDMQNYFLSAYDQQQPPIPALVQNIQTLKAASQGAGIPVVYTAQPGGQSSENRGLLQDFWGKGIPDDADQTSIMTGLAPEIEDIQLIKWRYSAFKKTRLYEYMQEEGRDQLIVTGIYAHIGCLLSASEAFMLDIKPFFVGDALADFSMEDHAFALQYATKRFAMTMSTDHLLNEIDKAKDTKCENENVGIVHKQVADILEENPEDVSECEDLFERGLDSVRLMSLVERWRSYNESVTFVKLAEEPTIKNWRLLVENHSKSSLPNQDYM</sequence>
<keyword evidence="4" id="KW-0378">Hydrolase</keyword>
<dbReference type="PANTHER" id="PTHR43540:SF3">
    <property type="entry name" value="ENTEROBACTIN SYNTHASE COMPONENT B"/>
    <property type="match status" value="1"/>
</dbReference>
<evidence type="ECO:0000313" key="8">
    <source>
        <dbReference type="EMBL" id="QQK81513.1"/>
    </source>
</evidence>
<dbReference type="EMBL" id="CP054706">
    <property type="protein sequence ID" value="QQK81513.1"/>
    <property type="molecule type" value="Genomic_DNA"/>
</dbReference>
<dbReference type="InterPro" id="IPR050272">
    <property type="entry name" value="Isochorismatase-like_hydrls"/>
</dbReference>
<dbReference type="InterPro" id="IPR036380">
    <property type="entry name" value="Isochorismatase-like_sf"/>
</dbReference>
<dbReference type="InterPro" id="IPR016291">
    <property type="entry name" value="Isochorismatase"/>
</dbReference>
<dbReference type="Pfam" id="PF00550">
    <property type="entry name" value="PP-binding"/>
    <property type="match status" value="1"/>
</dbReference>
<keyword evidence="6" id="KW-0596">Phosphopantetheine</keyword>
<dbReference type="GO" id="GO:0008908">
    <property type="term" value="F:isochorismatase activity"/>
    <property type="evidence" value="ECO:0007669"/>
    <property type="project" value="UniProtKB-EC"/>
</dbReference>
<evidence type="ECO:0000256" key="3">
    <source>
        <dbReference type="ARBA" id="ARBA00012100"/>
    </source>
</evidence>
<proteinExistence type="inferred from homology"/>
<evidence type="ECO:0000256" key="2">
    <source>
        <dbReference type="ARBA" id="ARBA00006336"/>
    </source>
</evidence>
<comment type="similarity">
    <text evidence="2">Belongs to the isochorismatase family.</text>
</comment>
<dbReference type="PIRSF" id="PIRSF001111">
    <property type="entry name" value="Isochorismatase"/>
    <property type="match status" value="1"/>
</dbReference>
<dbReference type="KEGG" id="scib:HUG20_17405"/>
<dbReference type="Pfam" id="PF00857">
    <property type="entry name" value="Isochorismatase"/>
    <property type="match status" value="1"/>
</dbReference>
<dbReference type="PRINTS" id="PR01398">
    <property type="entry name" value="ISCHRISMTASE"/>
</dbReference>
<evidence type="ECO:0000256" key="6">
    <source>
        <dbReference type="PIRSR" id="PIRSR001111-50"/>
    </source>
</evidence>
<dbReference type="InterPro" id="IPR009081">
    <property type="entry name" value="PP-bd_ACP"/>
</dbReference>
<dbReference type="EC" id="3.3.2.1" evidence="3"/>
<dbReference type="AlphaFoldDB" id="A0A7T7CGS3"/>
<dbReference type="SUPFAM" id="SSF52499">
    <property type="entry name" value="Isochorismatase-like hydrolases"/>
    <property type="match status" value="1"/>
</dbReference>
<evidence type="ECO:0000256" key="4">
    <source>
        <dbReference type="ARBA" id="ARBA00022801"/>
    </source>
</evidence>
<feature type="domain" description="Carrier" evidence="7">
    <location>
        <begin position="220"/>
        <end position="293"/>
    </location>
</feature>
<dbReference type="PANTHER" id="PTHR43540">
    <property type="entry name" value="PEROXYUREIDOACRYLATE/UREIDOACRYLATE AMIDOHYDROLASE-RELATED"/>
    <property type="match status" value="1"/>
</dbReference>
<protein>
    <recommendedName>
        <fullName evidence="3">isochorismatase</fullName>
        <ecNumber evidence="3">3.3.2.1</ecNumber>
    </recommendedName>
</protein>
<keyword evidence="9" id="KW-1185">Reference proteome</keyword>
<dbReference type="PROSITE" id="PS50075">
    <property type="entry name" value="CARRIER"/>
    <property type="match status" value="1"/>
</dbReference>
<comment type="pathway">
    <text evidence="1">Siderophore biosynthesis.</text>
</comment>
<evidence type="ECO:0000259" key="7">
    <source>
        <dbReference type="PROSITE" id="PS50075"/>
    </source>
</evidence>
<dbReference type="InterPro" id="IPR000868">
    <property type="entry name" value="Isochorismatase-like_dom"/>
</dbReference>
<dbReference type="InterPro" id="IPR036736">
    <property type="entry name" value="ACP-like_sf"/>
</dbReference>
<evidence type="ECO:0000256" key="1">
    <source>
        <dbReference type="ARBA" id="ARBA00004924"/>
    </source>
</evidence>
<evidence type="ECO:0000256" key="5">
    <source>
        <dbReference type="ARBA" id="ARBA00048590"/>
    </source>
</evidence>
<organism evidence="8 9">
    <name type="scientific">Salicibibacter cibi</name>
    <dbReference type="NCBI Taxonomy" id="2743001"/>
    <lineage>
        <taxon>Bacteria</taxon>
        <taxon>Bacillati</taxon>
        <taxon>Bacillota</taxon>
        <taxon>Bacilli</taxon>
        <taxon>Bacillales</taxon>
        <taxon>Bacillaceae</taxon>
        <taxon>Salicibibacter</taxon>
    </lineage>
</organism>
<gene>
    <name evidence="8" type="ORF">HUG20_17405</name>
</gene>
<accession>A0A7T7CGS3</accession>
<evidence type="ECO:0000313" key="9">
    <source>
        <dbReference type="Proteomes" id="UP000595349"/>
    </source>
</evidence>
<name>A0A7T7CGS3_9BACI</name>
<dbReference type="Gene3D" id="3.40.50.850">
    <property type="entry name" value="Isochorismatase-like"/>
    <property type="match status" value="1"/>
</dbReference>
<reference evidence="8 9" key="1">
    <citation type="submission" date="2020-06" db="EMBL/GenBank/DDBJ databases">
        <title>Genomic analysis of Salicibibacter sp. NKC21-4.</title>
        <authorList>
            <person name="Oh Y.J."/>
        </authorList>
    </citation>
    <scope>NUCLEOTIDE SEQUENCE [LARGE SCALE GENOMIC DNA]</scope>
    <source>
        <strain evidence="8 9">NKC21-4</strain>
    </source>
</reference>
<dbReference type="SUPFAM" id="SSF47336">
    <property type="entry name" value="ACP-like"/>
    <property type="match status" value="1"/>
</dbReference>
<feature type="modified residue" description="O-(pantetheine 4'-phosphoryl)serine" evidence="6">
    <location>
        <position position="254"/>
    </location>
</feature>
<keyword evidence="6" id="KW-0597">Phosphoprotein</keyword>
<comment type="cofactor">
    <cofactor evidence="6">
        <name>pantetheine 4'-phosphate</name>
        <dbReference type="ChEBI" id="CHEBI:47942"/>
    </cofactor>
    <text evidence="6">Binds 1 phosphopantetheine covalently.</text>
</comment>